<accession>A0A8X6P6T5</accession>
<dbReference type="Proteomes" id="UP000887013">
    <property type="component" value="Unassembled WGS sequence"/>
</dbReference>
<sequence length="70" mass="7922">PATAVTQEWWPARDVPALWSARVSQDTEVHGARSAPQEISEREKSAWYARVLISPPRLNARWVSSLLLLI</sequence>
<feature type="non-terminal residue" evidence="1">
    <location>
        <position position="1"/>
    </location>
</feature>
<proteinExistence type="predicted"/>
<gene>
    <name evidence="1" type="ORF">NPIL_239791</name>
</gene>
<keyword evidence="2" id="KW-1185">Reference proteome</keyword>
<evidence type="ECO:0000313" key="2">
    <source>
        <dbReference type="Proteomes" id="UP000887013"/>
    </source>
</evidence>
<name>A0A8X6P6T5_NEPPI</name>
<dbReference type="AlphaFoldDB" id="A0A8X6P6T5"/>
<evidence type="ECO:0000313" key="1">
    <source>
        <dbReference type="EMBL" id="GFT52190.1"/>
    </source>
</evidence>
<dbReference type="EMBL" id="BMAW01065855">
    <property type="protein sequence ID" value="GFT52190.1"/>
    <property type="molecule type" value="Genomic_DNA"/>
</dbReference>
<reference evidence="1" key="1">
    <citation type="submission" date="2020-08" db="EMBL/GenBank/DDBJ databases">
        <title>Multicomponent nature underlies the extraordinary mechanical properties of spider dragline silk.</title>
        <authorList>
            <person name="Kono N."/>
            <person name="Nakamura H."/>
            <person name="Mori M."/>
            <person name="Yoshida Y."/>
            <person name="Ohtoshi R."/>
            <person name="Malay A.D."/>
            <person name="Moran D.A.P."/>
            <person name="Tomita M."/>
            <person name="Numata K."/>
            <person name="Arakawa K."/>
        </authorList>
    </citation>
    <scope>NUCLEOTIDE SEQUENCE</scope>
</reference>
<protein>
    <submittedName>
        <fullName evidence="1">Uncharacterized protein</fullName>
    </submittedName>
</protein>
<comment type="caution">
    <text evidence="1">The sequence shown here is derived from an EMBL/GenBank/DDBJ whole genome shotgun (WGS) entry which is preliminary data.</text>
</comment>
<organism evidence="1 2">
    <name type="scientific">Nephila pilipes</name>
    <name type="common">Giant wood spider</name>
    <name type="synonym">Nephila maculata</name>
    <dbReference type="NCBI Taxonomy" id="299642"/>
    <lineage>
        <taxon>Eukaryota</taxon>
        <taxon>Metazoa</taxon>
        <taxon>Ecdysozoa</taxon>
        <taxon>Arthropoda</taxon>
        <taxon>Chelicerata</taxon>
        <taxon>Arachnida</taxon>
        <taxon>Araneae</taxon>
        <taxon>Araneomorphae</taxon>
        <taxon>Entelegynae</taxon>
        <taxon>Araneoidea</taxon>
        <taxon>Nephilidae</taxon>
        <taxon>Nephila</taxon>
    </lineage>
</organism>